<evidence type="ECO:0000313" key="3">
    <source>
        <dbReference type="Proteomes" id="UP000823913"/>
    </source>
</evidence>
<dbReference type="Proteomes" id="UP000823913">
    <property type="component" value="Unassembled WGS sequence"/>
</dbReference>
<evidence type="ECO:0000256" key="1">
    <source>
        <dbReference type="SAM" id="SignalP"/>
    </source>
</evidence>
<dbReference type="EMBL" id="DVHK01000017">
    <property type="protein sequence ID" value="HIR66561.1"/>
    <property type="molecule type" value="Genomic_DNA"/>
</dbReference>
<sequence length="248" mass="26661">MKIVFGKKALALTTVACAAAFVAVGYSAWYVSGPTQYNFSGNVEIADIRGSIADVDVPEEQLSQVVVYGSPLAAEDADTWLSSDGENNESLTLSYTFTFTGVAREYALSMSVGAEDSKGEEGVPYESPFGVNSDRQIAGYAKAVEAGYISDAADAEITVTLPSEGISHQKPPTGGDMFTFSGEYESYTAQVEITFAWGQFFDGKNPYEKYKDLTDADAQKEASDTLAYIAACLEGVRYVVTFTPFLIQ</sequence>
<organism evidence="2 3">
    <name type="scientific">Candidatus Coproplasma avicola</name>
    <dbReference type="NCBI Taxonomy" id="2840744"/>
    <lineage>
        <taxon>Bacteria</taxon>
        <taxon>Bacillati</taxon>
        <taxon>Bacillota</taxon>
        <taxon>Clostridia</taxon>
        <taxon>Eubacteriales</taxon>
        <taxon>Candidatus Coproplasma</taxon>
    </lineage>
</organism>
<feature type="signal peptide" evidence="1">
    <location>
        <begin position="1"/>
        <end position="18"/>
    </location>
</feature>
<keyword evidence="1" id="KW-0732">Signal</keyword>
<accession>A0A9D1J8Q5</accession>
<name>A0A9D1J8Q5_9FIRM</name>
<feature type="chain" id="PRO_5039060056" evidence="1">
    <location>
        <begin position="19"/>
        <end position="248"/>
    </location>
</feature>
<proteinExistence type="predicted"/>
<reference evidence="2" key="1">
    <citation type="submission" date="2020-10" db="EMBL/GenBank/DDBJ databases">
        <authorList>
            <person name="Gilroy R."/>
        </authorList>
    </citation>
    <scope>NUCLEOTIDE SEQUENCE</scope>
    <source>
        <strain evidence="2">ChiW16-3235</strain>
    </source>
</reference>
<evidence type="ECO:0000313" key="2">
    <source>
        <dbReference type="EMBL" id="HIR66561.1"/>
    </source>
</evidence>
<protein>
    <submittedName>
        <fullName evidence="2">Uncharacterized protein</fullName>
    </submittedName>
</protein>
<comment type="caution">
    <text evidence="2">The sequence shown here is derived from an EMBL/GenBank/DDBJ whole genome shotgun (WGS) entry which is preliminary data.</text>
</comment>
<reference evidence="2" key="2">
    <citation type="journal article" date="2021" name="PeerJ">
        <title>Extensive microbial diversity within the chicken gut microbiome revealed by metagenomics and culture.</title>
        <authorList>
            <person name="Gilroy R."/>
            <person name="Ravi A."/>
            <person name="Getino M."/>
            <person name="Pursley I."/>
            <person name="Horton D.L."/>
            <person name="Alikhan N.F."/>
            <person name="Baker D."/>
            <person name="Gharbi K."/>
            <person name="Hall N."/>
            <person name="Watson M."/>
            <person name="Adriaenssens E.M."/>
            <person name="Foster-Nyarko E."/>
            <person name="Jarju S."/>
            <person name="Secka A."/>
            <person name="Antonio M."/>
            <person name="Oren A."/>
            <person name="Chaudhuri R.R."/>
            <person name="La Ragione R."/>
            <person name="Hildebrand F."/>
            <person name="Pallen M.J."/>
        </authorList>
    </citation>
    <scope>NUCLEOTIDE SEQUENCE</scope>
    <source>
        <strain evidence="2">ChiW16-3235</strain>
    </source>
</reference>
<gene>
    <name evidence="2" type="ORF">IAB94_00770</name>
</gene>
<dbReference type="AlphaFoldDB" id="A0A9D1J8Q5"/>